<dbReference type="SUPFAM" id="SSF46689">
    <property type="entry name" value="Homeodomain-like"/>
    <property type="match status" value="1"/>
</dbReference>
<feature type="compositionally biased region" description="Polar residues" evidence="7">
    <location>
        <begin position="571"/>
        <end position="585"/>
    </location>
</feature>
<dbReference type="GO" id="GO:0005634">
    <property type="term" value="C:nucleus"/>
    <property type="evidence" value="ECO:0007669"/>
    <property type="project" value="UniProtKB-SubCell"/>
</dbReference>
<feature type="compositionally biased region" description="Low complexity" evidence="7">
    <location>
        <begin position="418"/>
        <end position="428"/>
    </location>
</feature>
<feature type="region of interest" description="Disordered" evidence="7">
    <location>
        <begin position="104"/>
        <end position="227"/>
    </location>
</feature>
<keyword evidence="10" id="KW-1185">Reference proteome</keyword>
<dbReference type="GO" id="GO:0000981">
    <property type="term" value="F:DNA-binding transcription factor activity, RNA polymerase II-specific"/>
    <property type="evidence" value="ECO:0007669"/>
    <property type="project" value="InterPro"/>
</dbReference>
<name>A0AA38S4C1_9PEZI</name>
<feature type="region of interest" description="Disordered" evidence="7">
    <location>
        <begin position="492"/>
        <end position="625"/>
    </location>
</feature>
<dbReference type="PANTHER" id="PTHR24323">
    <property type="entry name" value="CEH-10 HOMEODOMAIN-CONTAINING HOMOLOG"/>
    <property type="match status" value="1"/>
</dbReference>
<feature type="compositionally biased region" description="Low complexity" evidence="7">
    <location>
        <begin position="544"/>
        <end position="553"/>
    </location>
</feature>
<evidence type="ECO:0000256" key="6">
    <source>
        <dbReference type="RuleBase" id="RU000682"/>
    </source>
</evidence>
<dbReference type="PANTHER" id="PTHR24323:SF7">
    <property type="entry name" value="HOMEOBOX DOMAIN-CONTAINING PROTEIN"/>
    <property type="match status" value="1"/>
</dbReference>
<dbReference type="InterPro" id="IPR001356">
    <property type="entry name" value="HD"/>
</dbReference>
<feature type="region of interest" description="Disordered" evidence="7">
    <location>
        <begin position="240"/>
        <end position="262"/>
    </location>
</feature>
<sequence length="659" mass="70651">MDKQTSAPASPSSPKHDDVPTEHTTPQSNSTPASQGPSSQEQLSSSQLQDQSSSPLDLERHPKGKRKRTVAKDKSILEAAYNANPKPDKAARLEIVKRVSLNEKEVQIWFQNRRQNDRRKSRPLSPQEIAALRYGGMQILSSDPAAPFGSSPNSSSNDRSPNQEQSYAEARPSSPARSDPGVFSLETDGKDGQNNEVARAVRPSGSPNASAIDSSQEADRTDDSFQLSRSFPGAVGYLSNRWNTGSSFSTPSTLGRRSGDDSVKLEPFSLSTCSTSTPAATVLPAPNPQSSQFRLSLSLEGKAQVIESTTPPHLPPPRPSAEALAALPPVRRPSFHRSHSAQDSVTLPPLSNLTNSLPAPSTGALPPRLTRGRSRDVHAWQFACEVDKQEDPLIAQAKHESHGSALAAISLLRSTSSSGSAVSTASPLQPSSSAKRNAAMSKAPPRTGAAKKPKLARASTSLARLQTAYPGQQKKVVRENEVVQIDITGGDNKTKFSVQISPSGNDSDKENWSPDEEGNRRHYRFNSPQSAAAPSPNNRRRRPLPSSSSSSSLQKQGPSSRRILQDHHQRPSLSGGSGRANTAPVSANHRHHRKGAAAVEIFEDGNSPRGLGGKENRQPVPAADDDEVERFMRGEVSPSKKGDVDAVAGLLSLSQGNWR</sequence>
<dbReference type="SMART" id="SM00389">
    <property type="entry name" value="HOX"/>
    <property type="match status" value="1"/>
</dbReference>
<evidence type="ECO:0000256" key="5">
    <source>
        <dbReference type="PROSITE-ProRule" id="PRU00108"/>
    </source>
</evidence>
<evidence type="ECO:0000256" key="2">
    <source>
        <dbReference type="ARBA" id="ARBA00023125"/>
    </source>
</evidence>
<feature type="compositionally biased region" description="Polar residues" evidence="7">
    <location>
        <begin position="495"/>
        <end position="505"/>
    </location>
</feature>
<gene>
    <name evidence="9" type="ORF">NKR19_g4308</name>
</gene>
<dbReference type="InterPro" id="IPR017970">
    <property type="entry name" value="Homeobox_CS"/>
</dbReference>
<comment type="caution">
    <text evidence="9">The sequence shown here is derived from an EMBL/GenBank/DDBJ whole genome shotgun (WGS) entry which is preliminary data.</text>
</comment>
<evidence type="ECO:0000256" key="3">
    <source>
        <dbReference type="ARBA" id="ARBA00023155"/>
    </source>
</evidence>
<feature type="region of interest" description="Disordered" evidence="7">
    <location>
        <begin position="1"/>
        <end position="90"/>
    </location>
</feature>
<feature type="compositionally biased region" description="Low complexity" evidence="7">
    <location>
        <begin position="346"/>
        <end position="361"/>
    </location>
</feature>
<evidence type="ECO:0000256" key="4">
    <source>
        <dbReference type="ARBA" id="ARBA00023242"/>
    </source>
</evidence>
<dbReference type="Proteomes" id="UP001174691">
    <property type="component" value="Unassembled WGS sequence"/>
</dbReference>
<dbReference type="InterPro" id="IPR009057">
    <property type="entry name" value="Homeodomain-like_sf"/>
</dbReference>
<feature type="compositionally biased region" description="Polar residues" evidence="7">
    <location>
        <begin position="205"/>
        <end position="215"/>
    </location>
</feature>
<feature type="DNA-binding region" description="Homeobox" evidence="5">
    <location>
        <begin position="62"/>
        <end position="121"/>
    </location>
</feature>
<dbReference type="EMBL" id="JANBVN010000053">
    <property type="protein sequence ID" value="KAJ9155909.1"/>
    <property type="molecule type" value="Genomic_DNA"/>
</dbReference>
<evidence type="ECO:0000256" key="1">
    <source>
        <dbReference type="ARBA" id="ARBA00004123"/>
    </source>
</evidence>
<dbReference type="CDD" id="cd00086">
    <property type="entry name" value="homeodomain"/>
    <property type="match status" value="1"/>
</dbReference>
<comment type="subcellular location">
    <subcellularLocation>
        <location evidence="1 5 6">Nucleus</location>
    </subcellularLocation>
</comment>
<dbReference type="GO" id="GO:0000976">
    <property type="term" value="F:transcription cis-regulatory region binding"/>
    <property type="evidence" value="ECO:0007669"/>
    <property type="project" value="TreeGrafter"/>
</dbReference>
<organism evidence="9 10">
    <name type="scientific">Coniochaeta hoffmannii</name>
    <dbReference type="NCBI Taxonomy" id="91930"/>
    <lineage>
        <taxon>Eukaryota</taxon>
        <taxon>Fungi</taxon>
        <taxon>Dikarya</taxon>
        <taxon>Ascomycota</taxon>
        <taxon>Pezizomycotina</taxon>
        <taxon>Sordariomycetes</taxon>
        <taxon>Sordariomycetidae</taxon>
        <taxon>Coniochaetales</taxon>
        <taxon>Coniochaetaceae</taxon>
        <taxon>Coniochaeta</taxon>
    </lineage>
</organism>
<feature type="compositionally biased region" description="Polar residues" evidence="7">
    <location>
        <begin position="22"/>
        <end position="33"/>
    </location>
</feature>
<evidence type="ECO:0000313" key="9">
    <source>
        <dbReference type="EMBL" id="KAJ9155909.1"/>
    </source>
</evidence>
<dbReference type="PROSITE" id="PS50071">
    <property type="entry name" value="HOMEOBOX_2"/>
    <property type="match status" value="1"/>
</dbReference>
<feature type="compositionally biased region" description="Polar residues" evidence="7">
    <location>
        <begin position="1"/>
        <end position="13"/>
    </location>
</feature>
<feature type="compositionally biased region" description="Low complexity" evidence="7">
    <location>
        <begin position="34"/>
        <end position="56"/>
    </location>
</feature>
<evidence type="ECO:0000259" key="8">
    <source>
        <dbReference type="PROSITE" id="PS50071"/>
    </source>
</evidence>
<dbReference type="Pfam" id="PF00046">
    <property type="entry name" value="Homeodomain"/>
    <property type="match status" value="1"/>
</dbReference>
<evidence type="ECO:0000313" key="10">
    <source>
        <dbReference type="Proteomes" id="UP001174691"/>
    </source>
</evidence>
<feature type="region of interest" description="Disordered" evidence="7">
    <location>
        <begin position="418"/>
        <end position="460"/>
    </location>
</feature>
<feature type="domain" description="Homeobox" evidence="8">
    <location>
        <begin position="60"/>
        <end position="120"/>
    </location>
</feature>
<accession>A0AA38S4C1</accession>
<dbReference type="PROSITE" id="PS00027">
    <property type="entry name" value="HOMEOBOX_1"/>
    <property type="match status" value="1"/>
</dbReference>
<feature type="compositionally biased region" description="Low complexity" evidence="7">
    <location>
        <begin position="150"/>
        <end position="162"/>
    </location>
</feature>
<dbReference type="AlphaFoldDB" id="A0AA38S4C1"/>
<feature type="compositionally biased region" description="Polar residues" evidence="7">
    <location>
        <begin position="240"/>
        <end position="255"/>
    </location>
</feature>
<reference evidence="9" key="1">
    <citation type="submission" date="2022-07" db="EMBL/GenBank/DDBJ databases">
        <title>Fungi with potential for degradation of polypropylene.</title>
        <authorList>
            <person name="Gostincar C."/>
        </authorList>
    </citation>
    <scope>NUCLEOTIDE SEQUENCE</scope>
    <source>
        <strain evidence="9">EXF-13287</strain>
    </source>
</reference>
<keyword evidence="3 5" id="KW-0371">Homeobox</keyword>
<dbReference type="InterPro" id="IPR051775">
    <property type="entry name" value="Homeobox_domain"/>
</dbReference>
<keyword evidence="4 5" id="KW-0539">Nucleus</keyword>
<protein>
    <submittedName>
        <fullName evidence="9">Homeobox protein YOX1</fullName>
    </submittedName>
</protein>
<proteinExistence type="predicted"/>
<dbReference type="Gene3D" id="1.10.10.60">
    <property type="entry name" value="Homeodomain-like"/>
    <property type="match status" value="1"/>
</dbReference>
<feature type="compositionally biased region" description="Basic and acidic residues" evidence="7">
    <location>
        <begin position="506"/>
        <end position="520"/>
    </location>
</feature>
<evidence type="ECO:0000256" key="7">
    <source>
        <dbReference type="SAM" id="MobiDB-lite"/>
    </source>
</evidence>
<keyword evidence="2 5" id="KW-0238">DNA-binding</keyword>
<feature type="region of interest" description="Disordered" evidence="7">
    <location>
        <begin position="332"/>
        <end position="370"/>
    </location>
</feature>